<dbReference type="Proteomes" id="UP000033519">
    <property type="component" value="Unassembled WGS sequence"/>
</dbReference>
<evidence type="ECO:0000313" key="1">
    <source>
        <dbReference type="EMBL" id="KKC33260.1"/>
    </source>
</evidence>
<dbReference type="Proteomes" id="UP000182258">
    <property type="component" value="Unassembled WGS sequence"/>
</dbReference>
<evidence type="ECO:0000313" key="4">
    <source>
        <dbReference type="Proteomes" id="UP000182258"/>
    </source>
</evidence>
<organism evidence="2 4">
    <name type="scientific">Devosia psychrophila</name>
    <dbReference type="NCBI Taxonomy" id="728005"/>
    <lineage>
        <taxon>Bacteria</taxon>
        <taxon>Pseudomonadati</taxon>
        <taxon>Pseudomonadota</taxon>
        <taxon>Alphaproteobacteria</taxon>
        <taxon>Hyphomicrobiales</taxon>
        <taxon>Devosiaceae</taxon>
        <taxon>Devosia</taxon>
    </lineage>
</organism>
<sequence length="101" mass="10647">MTSHEAPCLDHFVAASDALKAASHAAALPLSAFNAVADLRNVGELLFQAAFAIVDTGGIEDRQTLDPYRWGLMLLLELTASLPEEAAALPARWASVTTGGR</sequence>
<dbReference type="PATRIC" id="fig|728005.3.peg.4620"/>
<dbReference type="RefSeq" id="WP_046170746.1">
    <property type="nucleotide sequence ID" value="NZ_FOMB01000003.1"/>
</dbReference>
<protein>
    <submittedName>
        <fullName evidence="2">Uncharacterized protein</fullName>
    </submittedName>
</protein>
<evidence type="ECO:0000313" key="2">
    <source>
        <dbReference type="EMBL" id="SFC24916.1"/>
    </source>
</evidence>
<dbReference type="STRING" id="728005.SAMN04488059_103149"/>
<name>A0A0F5PXC4_9HYPH</name>
<evidence type="ECO:0000313" key="3">
    <source>
        <dbReference type="Proteomes" id="UP000033519"/>
    </source>
</evidence>
<dbReference type="EMBL" id="FOMB01000003">
    <property type="protein sequence ID" value="SFC24916.1"/>
    <property type="molecule type" value="Genomic_DNA"/>
</dbReference>
<accession>A0A0F5PXC4</accession>
<proteinExistence type="predicted"/>
<keyword evidence="3" id="KW-1185">Reference proteome</keyword>
<reference evidence="1 3" key="1">
    <citation type="submission" date="2015-03" db="EMBL/GenBank/DDBJ databases">
        <authorList>
            <person name="Lepp D."/>
            <person name="Hassan Y.I."/>
            <person name="Li X.-Z."/>
            <person name="Zhou T."/>
        </authorList>
    </citation>
    <scope>NUCLEOTIDE SEQUENCE [LARGE SCALE GENOMIC DNA]</scope>
    <source>
        <strain evidence="1 3">Cr7-05</strain>
    </source>
</reference>
<dbReference type="EMBL" id="LAPV01000093">
    <property type="protein sequence ID" value="KKC33260.1"/>
    <property type="molecule type" value="Genomic_DNA"/>
</dbReference>
<dbReference type="AlphaFoldDB" id="A0A0F5PXC4"/>
<gene>
    <name evidence="2" type="ORF">SAMN04488059_103149</name>
    <name evidence="1" type="ORF">WH91_09475</name>
</gene>
<reference evidence="2 4" key="2">
    <citation type="submission" date="2016-10" db="EMBL/GenBank/DDBJ databases">
        <authorList>
            <person name="de Groot N.N."/>
        </authorList>
    </citation>
    <scope>NUCLEOTIDE SEQUENCE [LARGE SCALE GENOMIC DNA]</scope>
    <source>
        <strain evidence="2 4">CGMCC 1.10210</strain>
    </source>
</reference>